<protein>
    <submittedName>
        <fullName evidence="1">Uncharacterized protein</fullName>
    </submittedName>
</protein>
<comment type="caution">
    <text evidence="1">The sequence shown here is derived from an EMBL/GenBank/DDBJ whole genome shotgun (WGS) entry which is preliminary data.</text>
</comment>
<name>A0AAV3BIL1_YERPE</name>
<accession>A0AAV3BIL1</accession>
<evidence type="ECO:0000313" key="1">
    <source>
        <dbReference type="EMBL" id="EDR34501.1"/>
    </source>
</evidence>
<dbReference type="AlphaFoldDB" id="A0AAV3BIL1"/>
<organism evidence="1 2">
    <name type="scientific">Yersinia pestis biovar Orientalis str. IP275</name>
    <dbReference type="NCBI Taxonomy" id="373665"/>
    <lineage>
        <taxon>Bacteria</taxon>
        <taxon>Pseudomonadati</taxon>
        <taxon>Pseudomonadota</taxon>
        <taxon>Gammaproteobacteria</taxon>
        <taxon>Enterobacterales</taxon>
        <taxon>Yersiniaceae</taxon>
        <taxon>Yersinia</taxon>
    </lineage>
</organism>
<sequence>MLQLAEDREVVHRQSFSFQSVAGQLIITGQLIIAGQNAAKLL</sequence>
<proteinExistence type="predicted"/>
<dbReference type="EMBL" id="AAOS02000002">
    <property type="protein sequence ID" value="EDR34501.1"/>
    <property type="molecule type" value="Genomic_DNA"/>
</dbReference>
<reference evidence="1 2" key="2">
    <citation type="submission" date="2010-03" db="EMBL/GenBank/DDBJ databases">
        <authorList>
            <person name="Payne S.H."/>
            <person name="Sutton G.G."/>
        </authorList>
    </citation>
    <scope>NUCLEOTIDE SEQUENCE [LARGE SCALE GENOMIC DNA]</scope>
    <source>
        <strain evidence="1 2">IP275</strain>
    </source>
</reference>
<gene>
    <name evidence="1" type="ORF">YPIP275_4845</name>
</gene>
<reference evidence="1 2" key="1">
    <citation type="submission" date="2008-01" db="EMBL/GenBank/DDBJ databases">
        <title>Yersinia pestis Strain IP275 project at JCVI/TIGR.</title>
        <authorList>
            <person name="Ravel J."/>
            <person name="Eppinger M."/>
            <person name="Fricke W.F."/>
            <person name="Rosovitz M."/>
            <person name="Lindler L.E."/>
            <person name="Bearden S."/>
            <person name="Shriefer M."/>
        </authorList>
    </citation>
    <scope>NUCLEOTIDE SEQUENCE [LARGE SCALE GENOMIC DNA]</scope>
    <source>
        <strain evidence="1 2">IP275</strain>
    </source>
</reference>
<evidence type="ECO:0000313" key="2">
    <source>
        <dbReference type="Proteomes" id="UP000004430"/>
    </source>
</evidence>
<dbReference type="Proteomes" id="UP000004430">
    <property type="component" value="Unassembled WGS sequence"/>
</dbReference>